<name>A0A1H6FJN2_THEAL</name>
<dbReference type="RefSeq" id="WP_177169222.1">
    <property type="nucleotide sequence ID" value="NZ_FNWJ01000001.1"/>
</dbReference>
<feature type="domain" description="AAA+ ATPase" evidence="1">
    <location>
        <begin position="20"/>
        <end position="210"/>
    </location>
</feature>
<evidence type="ECO:0000313" key="2">
    <source>
        <dbReference type="EMBL" id="SEH10378.1"/>
    </source>
</evidence>
<dbReference type="InterPro" id="IPR003593">
    <property type="entry name" value="AAA+_ATPase"/>
</dbReference>
<dbReference type="GO" id="GO:0016887">
    <property type="term" value="F:ATP hydrolysis activity"/>
    <property type="evidence" value="ECO:0007669"/>
    <property type="project" value="InterPro"/>
</dbReference>
<dbReference type="InterPro" id="IPR016300">
    <property type="entry name" value="ATPase_ArsA/GET3"/>
</dbReference>
<reference evidence="3" key="1">
    <citation type="submission" date="2016-10" db="EMBL/GenBank/DDBJ databases">
        <authorList>
            <person name="Varghese N."/>
            <person name="Submissions S."/>
        </authorList>
    </citation>
    <scope>NUCLEOTIDE SEQUENCE [LARGE SCALE GENOMIC DNA]</scope>
    <source>
        <strain evidence="3">ATCC 35263</strain>
    </source>
</reference>
<keyword evidence="3" id="KW-1185">Reference proteome</keyword>
<proteinExistence type="predicted"/>
<dbReference type="STRING" id="29539.SAMN02745716_0227"/>
<evidence type="ECO:0000313" key="3">
    <source>
        <dbReference type="Proteomes" id="UP000222056"/>
    </source>
</evidence>
<accession>A0A1H6FJN2</accession>
<dbReference type="AlphaFoldDB" id="A0A1H6FJN2"/>
<dbReference type="InterPro" id="IPR027417">
    <property type="entry name" value="P-loop_NTPase"/>
</dbReference>
<dbReference type="PANTHER" id="PTHR10803">
    <property type="entry name" value="ARSENICAL PUMP-DRIVING ATPASE ARSENITE-TRANSLOCATING ATPASE"/>
    <property type="match status" value="1"/>
</dbReference>
<dbReference type="InterPro" id="IPR025723">
    <property type="entry name" value="ArsA/GET3_ATPase-like"/>
</dbReference>
<gene>
    <name evidence="2" type="ORF">SAMN02745716_0227</name>
</gene>
<dbReference type="Gene3D" id="3.40.50.300">
    <property type="entry name" value="P-loop containing nucleotide triphosphate hydrolases"/>
    <property type="match status" value="1"/>
</dbReference>
<organism evidence="2 3">
    <name type="scientific">Thermoleophilum album</name>
    <dbReference type="NCBI Taxonomy" id="29539"/>
    <lineage>
        <taxon>Bacteria</taxon>
        <taxon>Bacillati</taxon>
        <taxon>Actinomycetota</taxon>
        <taxon>Thermoleophilia</taxon>
        <taxon>Thermoleophilales</taxon>
        <taxon>Thermoleophilaceae</taxon>
        <taxon>Thermoleophilum</taxon>
    </lineage>
</organism>
<evidence type="ECO:0000259" key="1">
    <source>
        <dbReference type="SMART" id="SM00382"/>
    </source>
</evidence>
<dbReference type="SUPFAM" id="SSF52540">
    <property type="entry name" value="P-loop containing nucleoside triphosphate hydrolases"/>
    <property type="match status" value="1"/>
</dbReference>
<dbReference type="Proteomes" id="UP000222056">
    <property type="component" value="Unassembled WGS sequence"/>
</dbReference>
<dbReference type="GO" id="GO:0005524">
    <property type="term" value="F:ATP binding"/>
    <property type="evidence" value="ECO:0007669"/>
    <property type="project" value="InterPro"/>
</dbReference>
<sequence>MSDRDRQRAPRRAVGAELESRRVLLVCGLGGVGKTTTAAALGVAAALRGRRTVVLTIDPAPRLADALGLDRAHDRPTPVRLEAPGELYGLVLDPKRVFDRALARAAADSGARERILENRIYRGLSGAVPGSEEFSAMECLWELYESDEWDLIVLDTPPSAHALDFLEAPSVLAGMLGSRTLRLVAGGGRIGGALAGRSTSAVLKAFGRATGVEVLREVSEFFQALADATSELVRRASAVRELLASEEAAAAIVTAPTARAIADSVAFAQRVRRFGVRVSFVVANRVTEPPPELPRDWLEGASTQARPGERVHAASAVVAELARAGIDSQLAEAVARSVASQLAVASVERKRLATLTAELPDMPLLVVPRRQRDIRTVEDLVELAPLLAGRP</sequence>
<dbReference type="EMBL" id="FNWJ01000001">
    <property type="protein sequence ID" value="SEH10378.1"/>
    <property type="molecule type" value="Genomic_DNA"/>
</dbReference>
<dbReference type="PANTHER" id="PTHR10803:SF26">
    <property type="entry name" value="ANION TRANSPORTER ATPASE-RELATED"/>
    <property type="match status" value="1"/>
</dbReference>
<protein>
    <submittedName>
        <fullName evidence="2">Anion-transporting ATPase, ArsA/GET3 family</fullName>
    </submittedName>
</protein>
<dbReference type="Pfam" id="PF02374">
    <property type="entry name" value="ArsA_ATPase"/>
    <property type="match status" value="1"/>
</dbReference>
<dbReference type="SMART" id="SM00382">
    <property type="entry name" value="AAA"/>
    <property type="match status" value="1"/>
</dbReference>